<keyword evidence="5" id="KW-0206">Cytoskeleton</keyword>
<accession>A0A922CC12</accession>
<evidence type="ECO:0000259" key="6">
    <source>
        <dbReference type="Pfam" id="PF12460"/>
    </source>
</evidence>
<reference evidence="8" key="2">
    <citation type="submission" date="2020-12" db="EMBL/GenBank/DDBJ databases">
        <authorList>
            <person name="Kanost M."/>
        </authorList>
    </citation>
    <scope>NUCLEOTIDE SEQUENCE</scope>
</reference>
<evidence type="ECO:0000259" key="7">
    <source>
        <dbReference type="Pfam" id="PF14500"/>
    </source>
</evidence>
<comment type="caution">
    <text evidence="8">The sequence shown here is derived from an EMBL/GenBank/DDBJ whole genome shotgun (WGS) entry which is preliminary data.</text>
</comment>
<keyword evidence="9" id="KW-1185">Reference proteome</keyword>
<comment type="similarity">
    <text evidence="2 5">Belongs to the MET18/MMS19 family.</text>
</comment>
<dbReference type="InterPro" id="IPR016024">
    <property type="entry name" value="ARM-type_fold"/>
</dbReference>
<dbReference type="GO" id="GO:0006281">
    <property type="term" value="P:DNA repair"/>
    <property type="evidence" value="ECO:0007669"/>
    <property type="project" value="UniProtKB-UniRule"/>
</dbReference>
<dbReference type="GO" id="GO:0005819">
    <property type="term" value="C:spindle"/>
    <property type="evidence" value="ECO:0007669"/>
    <property type="project" value="UniProtKB-SubCell"/>
</dbReference>
<feature type="domain" description="MMS19 C-terminal" evidence="6">
    <location>
        <begin position="635"/>
        <end position="913"/>
    </location>
</feature>
<keyword evidence="5" id="KW-0234">DNA repair</keyword>
<evidence type="ECO:0000256" key="1">
    <source>
        <dbReference type="ARBA" id="ARBA00004123"/>
    </source>
</evidence>
<feature type="domain" description="MMS19 N-terminal" evidence="7">
    <location>
        <begin position="42"/>
        <end position="303"/>
    </location>
</feature>
<evidence type="ECO:0000256" key="3">
    <source>
        <dbReference type="ARBA" id="ARBA00022737"/>
    </source>
</evidence>
<keyword evidence="5" id="KW-0227">DNA damage</keyword>
<dbReference type="Gene3D" id="1.25.10.10">
    <property type="entry name" value="Leucine-rich Repeat Variant"/>
    <property type="match status" value="1"/>
</dbReference>
<evidence type="ECO:0000256" key="4">
    <source>
        <dbReference type="ARBA" id="ARBA00023242"/>
    </source>
</evidence>
<sequence>MDQVWFTSRLSEAITNDEIKFDDTPNIATDIVSGHLEIQNLVGNMEGVLTNTDVENREKGMIFFTKVLKELPKTLLSEMQLQFISKFYIDRLKDNHRIIPAVIEGYLALVAMKNYKIQWISEFFTVLFKEVSCQSQVRQDRHNIYNILYQVMKKDIEYVKSLGPDFVYGVISSIEGERDPRNLMFLFSILPTFIKNVPLGHLVEEMFEVIACYFPVDFHPTSEDPTAVTRNDLANALYPCLCATGEFGEPCMLLLIEKLESSLRVAKLDAYKLLAASCKIFNAQVYFPFLKRLWSTIHTDVMQKTDDEMRMGALDALSSLIVVQATQANTGQEFENFLKGIIITMQREIAEATTLGHFTHATKVLITASNATKESCIIITKIMVPAGIAYTEYRVTDKLQMASLEFLADLYGIVKNWDVLDSIGDHIYEIPGLCLKAVSLTQKDFQIVGLKTLLKVKDLLKSDLVLPFVEILVSFIQHSRDDDVLKLSIKTINVIARKYPEMIMDYVVRGKFDVNNLTEDKATLQKRARLLSNLASIDDFTKVILEEMLKMIVTNDEDACQVVEALSESILDKQLYPENKVVEIESDHGLIDKVINWLYTEQDLHNRVSEDGFILVNRLVANLPADKQKDVVDRHTQRAIAKCAECANYFYLIEALYGSLRQGVSGSYTKGIVRLSTTLALNVDDEKVRYSAASLLAQMLNKADFGEPFEVVYEMLNSKLEMEEGVSDRLLMLYAWVTKALVMRGSVMYTEWFQKITQFMNNPKHSKDVANAVKLIMSDSTHILTASQHCRVSPVYKQRVFVEFFKFSQSIEELDATVKEDYYLAWAYILEQTPRSAFIGELDKIARIIIDSVIYNNKHLLIIMIELLIHLVDIKNASVVDSMQSLLPRLTALAQYEGSMDVRIMSLRFLAHVANTYPTSVILPYKQDMLIGLAPALDDKKRLVRDVAVKARTRWFMVGAPGEAKEN</sequence>
<comment type="subcellular location">
    <subcellularLocation>
        <location evidence="5">Cytoplasm</location>
        <location evidence="5">Cytoskeleton</location>
        <location evidence="5">Spindle</location>
    </subcellularLocation>
    <subcellularLocation>
        <location evidence="1 5">Nucleus</location>
    </subcellularLocation>
</comment>
<dbReference type="GO" id="GO:0097361">
    <property type="term" value="C:cytosolic [4Fe-4S] assembly targeting complex"/>
    <property type="evidence" value="ECO:0007669"/>
    <property type="project" value="UniProtKB-UniRule"/>
</dbReference>
<dbReference type="GO" id="GO:0005634">
    <property type="term" value="C:nucleus"/>
    <property type="evidence" value="ECO:0007669"/>
    <property type="project" value="UniProtKB-SubCell"/>
</dbReference>
<dbReference type="Pfam" id="PF14500">
    <property type="entry name" value="MMS19_N"/>
    <property type="match status" value="1"/>
</dbReference>
<evidence type="ECO:0000256" key="5">
    <source>
        <dbReference type="RuleBase" id="RU367072"/>
    </source>
</evidence>
<organism evidence="8 9">
    <name type="scientific">Manduca sexta</name>
    <name type="common">Tobacco hawkmoth</name>
    <name type="synonym">Tobacco hornworm</name>
    <dbReference type="NCBI Taxonomy" id="7130"/>
    <lineage>
        <taxon>Eukaryota</taxon>
        <taxon>Metazoa</taxon>
        <taxon>Ecdysozoa</taxon>
        <taxon>Arthropoda</taxon>
        <taxon>Hexapoda</taxon>
        <taxon>Insecta</taxon>
        <taxon>Pterygota</taxon>
        <taxon>Neoptera</taxon>
        <taxon>Endopterygota</taxon>
        <taxon>Lepidoptera</taxon>
        <taxon>Glossata</taxon>
        <taxon>Ditrysia</taxon>
        <taxon>Bombycoidea</taxon>
        <taxon>Sphingidae</taxon>
        <taxon>Sphinginae</taxon>
        <taxon>Sphingini</taxon>
        <taxon>Manduca</taxon>
    </lineage>
</organism>
<dbReference type="SUPFAM" id="SSF48371">
    <property type="entry name" value="ARM repeat"/>
    <property type="match status" value="1"/>
</dbReference>
<gene>
    <name evidence="8" type="ORF">O3G_MSEX001468</name>
</gene>
<keyword evidence="5" id="KW-0963">Cytoplasm</keyword>
<keyword evidence="4 5" id="KW-0539">Nucleus</keyword>
<evidence type="ECO:0000256" key="2">
    <source>
        <dbReference type="ARBA" id="ARBA00009340"/>
    </source>
</evidence>
<dbReference type="Pfam" id="PF12460">
    <property type="entry name" value="MMS19_C"/>
    <property type="match status" value="1"/>
</dbReference>
<reference evidence="8" key="1">
    <citation type="journal article" date="2016" name="Insect Biochem. Mol. Biol.">
        <title>Multifaceted biological insights from a draft genome sequence of the tobacco hornworm moth, Manduca sexta.</title>
        <authorList>
            <person name="Kanost M.R."/>
            <person name="Arrese E.L."/>
            <person name="Cao X."/>
            <person name="Chen Y.R."/>
            <person name="Chellapilla S."/>
            <person name="Goldsmith M.R."/>
            <person name="Grosse-Wilde E."/>
            <person name="Heckel D.G."/>
            <person name="Herndon N."/>
            <person name="Jiang H."/>
            <person name="Papanicolaou A."/>
            <person name="Qu J."/>
            <person name="Soulages J.L."/>
            <person name="Vogel H."/>
            <person name="Walters J."/>
            <person name="Waterhouse R.M."/>
            <person name="Ahn S.J."/>
            <person name="Almeida F.C."/>
            <person name="An C."/>
            <person name="Aqrawi P."/>
            <person name="Bretschneider A."/>
            <person name="Bryant W.B."/>
            <person name="Bucks S."/>
            <person name="Chao H."/>
            <person name="Chevignon G."/>
            <person name="Christen J.M."/>
            <person name="Clarke D.F."/>
            <person name="Dittmer N.T."/>
            <person name="Ferguson L.C.F."/>
            <person name="Garavelou S."/>
            <person name="Gordon K.H.J."/>
            <person name="Gunaratna R.T."/>
            <person name="Han Y."/>
            <person name="Hauser F."/>
            <person name="He Y."/>
            <person name="Heidel-Fischer H."/>
            <person name="Hirsh A."/>
            <person name="Hu Y."/>
            <person name="Jiang H."/>
            <person name="Kalra D."/>
            <person name="Klinner C."/>
            <person name="Konig C."/>
            <person name="Kovar C."/>
            <person name="Kroll A.R."/>
            <person name="Kuwar S.S."/>
            <person name="Lee S.L."/>
            <person name="Lehman R."/>
            <person name="Li K."/>
            <person name="Li Z."/>
            <person name="Liang H."/>
            <person name="Lovelace S."/>
            <person name="Lu Z."/>
            <person name="Mansfield J.H."/>
            <person name="McCulloch K.J."/>
            <person name="Mathew T."/>
            <person name="Morton B."/>
            <person name="Muzny D.M."/>
            <person name="Neunemann D."/>
            <person name="Ongeri F."/>
            <person name="Pauchet Y."/>
            <person name="Pu L.L."/>
            <person name="Pyrousis I."/>
            <person name="Rao X.J."/>
            <person name="Redding A."/>
            <person name="Roesel C."/>
            <person name="Sanchez-Gracia A."/>
            <person name="Schaack S."/>
            <person name="Shukla A."/>
            <person name="Tetreau G."/>
            <person name="Wang Y."/>
            <person name="Xiong G.H."/>
            <person name="Traut W."/>
            <person name="Walsh T.K."/>
            <person name="Worley K.C."/>
            <person name="Wu D."/>
            <person name="Wu W."/>
            <person name="Wu Y.Q."/>
            <person name="Zhang X."/>
            <person name="Zou Z."/>
            <person name="Zucker H."/>
            <person name="Briscoe A.D."/>
            <person name="Burmester T."/>
            <person name="Clem R.J."/>
            <person name="Feyereisen R."/>
            <person name="Grimmelikhuijzen C.J.P."/>
            <person name="Hamodrakas S.J."/>
            <person name="Hansson B.S."/>
            <person name="Huguet E."/>
            <person name="Jermiin L.S."/>
            <person name="Lan Q."/>
            <person name="Lehman H.K."/>
            <person name="Lorenzen M."/>
            <person name="Merzendorfer H."/>
            <person name="Michalopoulos I."/>
            <person name="Morton D.B."/>
            <person name="Muthukrishnan S."/>
            <person name="Oakeshott J.G."/>
            <person name="Palmer W."/>
            <person name="Park Y."/>
            <person name="Passarelli A.L."/>
            <person name="Rozas J."/>
            <person name="Schwartz L.M."/>
            <person name="Smith W."/>
            <person name="Southgate A."/>
            <person name="Vilcinskas A."/>
            <person name="Vogt R."/>
            <person name="Wang P."/>
            <person name="Werren J."/>
            <person name="Yu X.Q."/>
            <person name="Zhou J.J."/>
            <person name="Brown S.J."/>
            <person name="Scherer S.E."/>
            <person name="Richards S."/>
            <person name="Blissard G.W."/>
        </authorList>
    </citation>
    <scope>NUCLEOTIDE SEQUENCE</scope>
</reference>
<evidence type="ECO:0000313" key="9">
    <source>
        <dbReference type="Proteomes" id="UP000791440"/>
    </source>
</evidence>
<dbReference type="GO" id="GO:0016226">
    <property type="term" value="P:iron-sulfur cluster assembly"/>
    <property type="evidence" value="ECO:0007669"/>
    <property type="project" value="UniProtKB-UniRule"/>
</dbReference>
<keyword evidence="3" id="KW-0677">Repeat</keyword>
<protein>
    <recommendedName>
        <fullName evidence="5">MMS19 nucleotide excision repair protein</fullName>
    </recommendedName>
</protein>
<name>A0A922CC12_MANSE</name>
<dbReference type="EMBL" id="JH668282">
    <property type="protein sequence ID" value="KAG6440737.1"/>
    <property type="molecule type" value="Genomic_DNA"/>
</dbReference>
<dbReference type="InterPro" id="IPR029240">
    <property type="entry name" value="MMS19_N"/>
</dbReference>
<dbReference type="AlphaFoldDB" id="A0A922CC12"/>
<comment type="function">
    <text evidence="5">Key component of the cytosolic iron-sulfur protein assembly (CIA) complex, a multiprotein complex that mediates the incorporation of iron-sulfur cluster into apoproteins specifically involved in DNA metabolism and genomic integrity. In the CIA complex, MMS19 acts as an adapter between early-acting CIA components and a subset of cellular target iron-sulfur proteins.</text>
</comment>
<dbReference type="PANTHER" id="PTHR12891">
    <property type="entry name" value="DNA REPAIR/TRANSCRIPTION PROTEIN MET18/MMS19"/>
    <property type="match status" value="1"/>
</dbReference>
<evidence type="ECO:0000313" key="8">
    <source>
        <dbReference type="EMBL" id="KAG6440737.1"/>
    </source>
</evidence>
<dbReference type="Proteomes" id="UP000791440">
    <property type="component" value="Unassembled WGS sequence"/>
</dbReference>
<comment type="subunit">
    <text evidence="5">Component of the CIA complex.</text>
</comment>
<dbReference type="PANTHER" id="PTHR12891:SF0">
    <property type="entry name" value="MMS19 NUCLEOTIDE EXCISION REPAIR PROTEIN HOMOLOG"/>
    <property type="match status" value="1"/>
</dbReference>
<dbReference type="InterPro" id="IPR024687">
    <property type="entry name" value="MMS19_C"/>
</dbReference>
<proteinExistence type="inferred from homology"/>
<dbReference type="GO" id="GO:0051604">
    <property type="term" value="P:protein maturation"/>
    <property type="evidence" value="ECO:0007669"/>
    <property type="project" value="UniProtKB-UniRule"/>
</dbReference>
<dbReference type="InterPro" id="IPR011989">
    <property type="entry name" value="ARM-like"/>
</dbReference>
<dbReference type="InterPro" id="IPR039920">
    <property type="entry name" value="MMS19"/>
</dbReference>